<dbReference type="PANTHER" id="PTHR14490:SF5">
    <property type="entry name" value="PROTEIN KRI1 HOMOLOG"/>
    <property type="match status" value="1"/>
</dbReference>
<feature type="region of interest" description="Disordered" evidence="1">
    <location>
        <begin position="380"/>
        <end position="471"/>
    </location>
</feature>
<feature type="compositionally biased region" description="Acidic residues" evidence="1">
    <location>
        <begin position="407"/>
        <end position="440"/>
    </location>
</feature>
<evidence type="ECO:0000313" key="3">
    <source>
        <dbReference type="Proteomes" id="UP001165120"/>
    </source>
</evidence>
<feature type="compositionally biased region" description="Basic and acidic residues" evidence="1">
    <location>
        <begin position="441"/>
        <end position="458"/>
    </location>
</feature>
<name>A0A9W6WIS8_CANBO</name>
<evidence type="ECO:0000256" key="1">
    <source>
        <dbReference type="SAM" id="MobiDB-lite"/>
    </source>
</evidence>
<keyword evidence="3" id="KW-1185">Reference proteome</keyword>
<feature type="region of interest" description="Disordered" evidence="1">
    <location>
        <begin position="287"/>
        <end position="323"/>
    </location>
</feature>
<feature type="compositionally biased region" description="Basic and acidic residues" evidence="1">
    <location>
        <begin position="306"/>
        <end position="322"/>
    </location>
</feature>
<feature type="compositionally biased region" description="Basic and acidic residues" evidence="1">
    <location>
        <begin position="23"/>
        <end position="44"/>
    </location>
</feature>
<dbReference type="GO" id="GO:0005730">
    <property type="term" value="C:nucleolus"/>
    <property type="evidence" value="ECO:0007669"/>
    <property type="project" value="TreeGrafter"/>
</dbReference>
<organism evidence="2 3">
    <name type="scientific">Candida boidinii</name>
    <name type="common">Yeast</name>
    <dbReference type="NCBI Taxonomy" id="5477"/>
    <lineage>
        <taxon>Eukaryota</taxon>
        <taxon>Fungi</taxon>
        <taxon>Dikarya</taxon>
        <taxon>Ascomycota</taxon>
        <taxon>Saccharomycotina</taxon>
        <taxon>Pichiomycetes</taxon>
        <taxon>Pichiales</taxon>
        <taxon>Pichiaceae</taxon>
        <taxon>Ogataea</taxon>
        <taxon>Ogataea/Candida clade</taxon>
    </lineage>
</organism>
<dbReference type="EMBL" id="BSXN01001710">
    <property type="protein sequence ID" value="GME74188.1"/>
    <property type="molecule type" value="Genomic_DNA"/>
</dbReference>
<feature type="compositionally biased region" description="Basic and acidic residues" evidence="1">
    <location>
        <begin position="117"/>
        <end position="126"/>
    </location>
</feature>
<proteinExistence type="predicted"/>
<reference evidence="2" key="1">
    <citation type="submission" date="2023-04" db="EMBL/GenBank/DDBJ databases">
        <title>Candida boidinii NBRC 10035.</title>
        <authorList>
            <person name="Ichikawa N."/>
            <person name="Sato H."/>
            <person name="Tonouchi N."/>
        </authorList>
    </citation>
    <scope>NUCLEOTIDE SEQUENCE</scope>
    <source>
        <strain evidence="2">NBRC 10035</strain>
    </source>
</reference>
<feature type="compositionally biased region" description="Acidic residues" evidence="1">
    <location>
        <begin position="185"/>
        <end position="197"/>
    </location>
</feature>
<dbReference type="AlphaFoldDB" id="A0A9W6WIS8"/>
<accession>A0A9W6WIS8</accession>
<dbReference type="PANTHER" id="PTHR14490">
    <property type="entry name" value="ZINC FINGER, ZZ TYPE"/>
    <property type="match status" value="1"/>
</dbReference>
<evidence type="ECO:0000313" key="2">
    <source>
        <dbReference type="EMBL" id="GME74188.1"/>
    </source>
</evidence>
<feature type="region of interest" description="Disordered" evidence="1">
    <location>
        <begin position="110"/>
        <end position="129"/>
    </location>
</feature>
<feature type="region of interest" description="Disordered" evidence="1">
    <location>
        <begin position="140"/>
        <end position="233"/>
    </location>
</feature>
<dbReference type="GO" id="GO:0000447">
    <property type="term" value="P:endonucleolytic cleavage in ITS1 to separate SSU-rRNA from 5.8S rRNA and LSU-rRNA from tricistronic rRNA transcript (SSU-rRNA, 5.8S rRNA, LSU-rRNA)"/>
    <property type="evidence" value="ECO:0007669"/>
    <property type="project" value="TreeGrafter"/>
</dbReference>
<protein>
    <submittedName>
        <fullName evidence="2">Unnamed protein product</fullName>
    </submittedName>
</protein>
<gene>
    <name evidence="2" type="ORF">Cboi02_000432300</name>
</gene>
<feature type="region of interest" description="Disordered" evidence="1">
    <location>
        <begin position="1"/>
        <end position="77"/>
    </location>
</feature>
<feature type="compositionally biased region" description="Acidic residues" evidence="1">
    <location>
        <begin position="214"/>
        <end position="227"/>
    </location>
</feature>
<feature type="compositionally biased region" description="Acidic residues" evidence="1">
    <location>
        <begin position="146"/>
        <end position="157"/>
    </location>
</feature>
<sequence length="519" mass="60774">MARKKSASKKAAELAIKSGESPAKTENKQIKKNEVTKSTKIQDSRDEDDEDDDEEEEELKYKDSDDEDSEDEDEYGELLTEDVEEGLNKVLTAIKSGDKTLFDKNVRFFKDGQSTESKTESTEKKSKPIYLQEYQRMNLLSGSAFQDEDGEERDWEEGEKPFAVQQKEEKENLLSEINKQFGTDGGDEDDNDDEEDDFLKKKEKPVKSQRLGDDNDDDQLPDPEQNSEEFLQQYLNKHAWVPKKKENEEFRIEEDDEDFDDAAEKFENAYNFRYEDPNSAEIISYARNQATMRRDKSNVRKRQRDKKNEGKREEEDKKQELLRKKKQKKINLVTERLNQIKQAVGSEVPEEVILRVFGDSLLQDDFNDADWDSKMAEIFDDQFYGTEETMKKPKWDDDDEIMKGFNEGDDDDDNDDDSEDEEIAADAEIEDEEQEEEQETEEKVEVKSKKAQKKEEKKAKKNQKGALKEAAEKLVQSKALELLDEVEEEREKFYLLMINNLMNLLVLKNLHHIEKRHKD</sequence>
<dbReference type="Proteomes" id="UP001165120">
    <property type="component" value="Unassembled WGS sequence"/>
</dbReference>
<dbReference type="Pfam" id="PF05178">
    <property type="entry name" value="Kri1"/>
    <property type="match status" value="1"/>
</dbReference>
<dbReference type="GO" id="GO:0030686">
    <property type="term" value="C:90S preribosome"/>
    <property type="evidence" value="ECO:0007669"/>
    <property type="project" value="TreeGrafter"/>
</dbReference>
<feature type="compositionally biased region" description="Acidic residues" evidence="1">
    <location>
        <begin position="45"/>
        <end position="77"/>
    </location>
</feature>
<comment type="caution">
    <text evidence="2">The sequence shown here is derived from an EMBL/GenBank/DDBJ whole genome shotgun (WGS) entry which is preliminary data.</text>
</comment>
<dbReference type="InterPro" id="IPR018034">
    <property type="entry name" value="Kri1"/>
</dbReference>